<feature type="transmembrane region" description="Helical" evidence="1">
    <location>
        <begin position="85"/>
        <end position="108"/>
    </location>
</feature>
<feature type="transmembrane region" description="Helical" evidence="1">
    <location>
        <begin position="54"/>
        <end position="73"/>
    </location>
</feature>
<dbReference type="AlphaFoldDB" id="A0A1G7TQ68"/>
<accession>A0A1G7TQ68</accession>
<evidence type="ECO:0000313" key="2">
    <source>
        <dbReference type="EMBL" id="SDG37104.1"/>
    </source>
</evidence>
<dbReference type="Pfam" id="PF10002">
    <property type="entry name" value="DUF2243"/>
    <property type="match status" value="1"/>
</dbReference>
<feature type="transmembrane region" description="Helical" evidence="1">
    <location>
        <begin position="120"/>
        <end position="143"/>
    </location>
</feature>
<proteinExistence type="predicted"/>
<keyword evidence="3" id="KW-1185">Reference proteome</keyword>
<keyword evidence="1" id="KW-0812">Transmembrane</keyword>
<organism evidence="2 3">
    <name type="scientific">Sulfitobacter delicatus</name>
    <dbReference type="NCBI Taxonomy" id="218672"/>
    <lineage>
        <taxon>Bacteria</taxon>
        <taxon>Pseudomonadati</taxon>
        <taxon>Pseudomonadota</taxon>
        <taxon>Alphaproteobacteria</taxon>
        <taxon>Rhodobacterales</taxon>
        <taxon>Roseobacteraceae</taxon>
        <taxon>Sulfitobacter</taxon>
    </lineage>
</organism>
<feature type="transmembrane region" description="Helical" evidence="1">
    <location>
        <begin position="155"/>
        <end position="176"/>
    </location>
</feature>
<sequence length="255" mass="27995">MCKAPWLKYALLLGVALGGFFDGILLHQILQWHHLLSLIPAVTDLRTQVLWDGYFHLFMYVLTMVGLWGLWRARRRQEDIAGRPLLGAITAGFGIWHMLDGVLSHWLLGIHRIKIDSEAPLLWDIGWFLVFGLLPALVGWYLLNRDGGSGSALRRTTATLVGLTLLSAGSGGWALLPPADNPFTTVVFRKGATPSQVGEALSAVQARMVWSTPDMGVVVVDMPALQRWKLYQRGALLVGGTGVPAGCFNWSTAKV</sequence>
<dbReference type="Proteomes" id="UP000199399">
    <property type="component" value="Unassembled WGS sequence"/>
</dbReference>
<dbReference type="OrthoDB" id="5190099at2"/>
<dbReference type="RefSeq" id="WP_093742819.1">
    <property type="nucleotide sequence ID" value="NZ_FNBP01000007.1"/>
</dbReference>
<evidence type="ECO:0000313" key="3">
    <source>
        <dbReference type="Proteomes" id="UP000199399"/>
    </source>
</evidence>
<dbReference type="InterPro" id="IPR018719">
    <property type="entry name" value="DUF2243_membrane"/>
</dbReference>
<keyword evidence="1" id="KW-1133">Transmembrane helix</keyword>
<feature type="transmembrane region" description="Helical" evidence="1">
    <location>
        <begin position="9"/>
        <end position="30"/>
    </location>
</feature>
<dbReference type="EMBL" id="FNBP01000007">
    <property type="protein sequence ID" value="SDG37104.1"/>
    <property type="molecule type" value="Genomic_DNA"/>
</dbReference>
<name>A0A1G7TQ68_9RHOB</name>
<evidence type="ECO:0000256" key="1">
    <source>
        <dbReference type="SAM" id="Phobius"/>
    </source>
</evidence>
<gene>
    <name evidence="2" type="ORF">SAMN04489759_10716</name>
</gene>
<dbReference type="STRING" id="218672.SAMN04489759_10716"/>
<reference evidence="3" key="1">
    <citation type="submission" date="2016-10" db="EMBL/GenBank/DDBJ databases">
        <authorList>
            <person name="Varghese N."/>
            <person name="Submissions S."/>
        </authorList>
    </citation>
    <scope>NUCLEOTIDE SEQUENCE [LARGE SCALE GENOMIC DNA]</scope>
    <source>
        <strain evidence="3">DSM 16477</strain>
    </source>
</reference>
<protein>
    <submittedName>
        <fullName evidence="2">Uncharacterized membrane protein</fullName>
    </submittedName>
</protein>
<keyword evidence="1" id="KW-0472">Membrane</keyword>